<dbReference type="InParanoid" id="E8R248"/>
<feature type="transmembrane region" description="Helical" evidence="7">
    <location>
        <begin position="20"/>
        <end position="42"/>
    </location>
</feature>
<evidence type="ECO:0000256" key="5">
    <source>
        <dbReference type="ARBA" id="ARBA00022777"/>
    </source>
</evidence>
<dbReference type="GO" id="GO:0000155">
    <property type="term" value="F:phosphorelay sensor kinase activity"/>
    <property type="evidence" value="ECO:0007669"/>
    <property type="project" value="InterPro"/>
</dbReference>
<dbReference type="InterPro" id="IPR035965">
    <property type="entry name" value="PAS-like_dom_sf"/>
</dbReference>
<feature type="domain" description="PAS" evidence="10">
    <location>
        <begin position="291"/>
        <end position="338"/>
    </location>
</feature>
<feature type="domain" description="Response regulatory" evidence="9">
    <location>
        <begin position="871"/>
        <end position="1005"/>
    </location>
</feature>
<name>E8R248_ISOPI</name>
<feature type="domain" description="Histidine kinase" evidence="8">
    <location>
        <begin position="537"/>
        <end position="808"/>
    </location>
</feature>
<dbReference type="PROSITE" id="PS50113">
    <property type="entry name" value="PAC"/>
    <property type="match status" value="2"/>
</dbReference>
<comment type="catalytic activity">
    <reaction evidence="1">
        <text>ATP + protein L-histidine = ADP + protein N-phospho-L-histidine.</text>
        <dbReference type="EC" id="2.7.13.3"/>
    </reaction>
</comment>
<dbReference type="SMART" id="SM00387">
    <property type="entry name" value="HATPase_c"/>
    <property type="match status" value="1"/>
</dbReference>
<dbReference type="eggNOG" id="COG2202">
    <property type="taxonomic scope" value="Bacteria"/>
</dbReference>
<dbReference type="SUPFAM" id="SSF52172">
    <property type="entry name" value="CheY-like"/>
    <property type="match status" value="1"/>
</dbReference>
<organism evidence="12 13">
    <name type="scientific">Isosphaera pallida (strain ATCC 43644 / DSM 9630 / IS1B)</name>
    <dbReference type="NCBI Taxonomy" id="575540"/>
    <lineage>
        <taxon>Bacteria</taxon>
        <taxon>Pseudomonadati</taxon>
        <taxon>Planctomycetota</taxon>
        <taxon>Planctomycetia</taxon>
        <taxon>Isosphaerales</taxon>
        <taxon>Isosphaeraceae</taxon>
        <taxon>Isosphaera</taxon>
    </lineage>
</organism>
<feature type="domain" description="PAC" evidence="11">
    <location>
        <begin position="459"/>
        <end position="519"/>
    </location>
</feature>
<keyword evidence="4" id="KW-0808">Transferase</keyword>
<dbReference type="Pfam" id="PF00072">
    <property type="entry name" value="Response_reg"/>
    <property type="match status" value="1"/>
</dbReference>
<dbReference type="InterPro" id="IPR000700">
    <property type="entry name" value="PAS-assoc_C"/>
</dbReference>
<evidence type="ECO:0000259" key="11">
    <source>
        <dbReference type="PROSITE" id="PS50113"/>
    </source>
</evidence>
<evidence type="ECO:0000256" key="4">
    <source>
        <dbReference type="ARBA" id="ARBA00022679"/>
    </source>
</evidence>
<keyword evidence="13" id="KW-1185">Reference proteome</keyword>
<dbReference type="Pfam" id="PF08447">
    <property type="entry name" value="PAS_3"/>
    <property type="match status" value="1"/>
</dbReference>
<evidence type="ECO:0000259" key="8">
    <source>
        <dbReference type="PROSITE" id="PS50109"/>
    </source>
</evidence>
<dbReference type="InterPro" id="IPR036890">
    <property type="entry name" value="HATPase_C_sf"/>
</dbReference>
<evidence type="ECO:0000259" key="9">
    <source>
        <dbReference type="PROSITE" id="PS50110"/>
    </source>
</evidence>
<dbReference type="Gene3D" id="3.30.450.20">
    <property type="entry name" value="PAS domain"/>
    <property type="match status" value="3"/>
</dbReference>
<evidence type="ECO:0000313" key="12">
    <source>
        <dbReference type="EMBL" id="ADV63478.1"/>
    </source>
</evidence>
<dbReference type="InterPro" id="IPR003661">
    <property type="entry name" value="HisK_dim/P_dom"/>
</dbReference>
<protein>
    <recommendedName>
        <fullName evidence="2">histidine kinase</fullName>
        <ecNumber evidence="2">2.7.13.3</ecNumber>
    </recommendedName>
</protein>
<keyword evidence="7" id="KW-0472">Membrane</keyword>
<dbReference type="Gene3D" id="3.40.50.2300">
    <property type="match status" value="1"/>
</dbReference>
<dbReference type="Pfam" id="PF08448">
    <property type="entry name" value="PAS_4"/>
    <property type="match status" value="2"/>
</dbReference>
<feature type="modified residue" description="4-aspartylphosphate" evidence="6">
    <location>
        <position position="927"/>
    </location>
</feature>
<feature type="transmembrane region" description="Helical" evidence="7">
    <location>
        <begin position="62"/>
        <end position="84"/>
    </location>
</feature>
<evidence type="ECO:0000256" key="1">
    <source>
        <dbReference type="ARBA" id="ARBA00000085"/>
    </source>
</evidence>
<feature type="domain" description="PAC" evidence="11">
    <location>
        <begin position="204"/>
        <end position="256"/>
    </location>
</feature>
<dbReference type="InterPro" id="IPR003594">
    <property type="entry name" value="HATPase_dom"/>
</dbReference>
<reference evidence="12 13" key="2">
    <citation type="journal article" date="2011" name="Stand. Genomic Sci.">
        <title>Complete genome sequence of Isosphaera pallida type strain (IS1B).</title>
        <authorList>
            <consortium name="US DOE Joint Genome Institute (JGI-PGF)"/>
            <person name="Goker M."/>
            <person name="Cleland D."/>
            <person name="Saunders E."/>
            <person name="Lapidus A."/>
            <person name="Nolan M."/>
            <person name="Lucas S."/>
            <person name="Hammon N."/>
            <person name="Deshpande S."/>
            <person name="Cheng J.F."/>
            <person name="Tapia R."/>
            <person name="Han C."/>
            <person name="Goodwin L."/>
            <person name="Pitluck S."/>
            <person name="Liolios K."/>
            <person name="Pagani I."/>
            <person name="Ivanova N."/>
            <person name="Mavromatis K."/>
            <person name="Pati A."/>
            <person name="Chen A."/>
            <person name="Palaniappan K."/>
            <person name="Land M."/>
            <person name="Hauser L."/>
            <person name="Chang Y.J."/>
            <person name="Jeffries C.D."/>
            <person name="Detter J.C."/>
            <person name="Beck B."/>
            <person name="Woyke T."/>
            <person name="Bristow J."/>
            <person name="Eisen J.A."/>
            <person name="Markowitz V."/>
            <person name="Hugenholtz P."/>
            <person name="Kyrpides N.C."/>
            <person name="Klenk H.P."/>
        </authorList>
    </citation>
    <scope>NUCLEOTIDE SEQUENCE [LARGE SCALE GENOMIC DNA]</scope>
    <source>
        <strain evidence="13">ATCC 43644 / DSM 9630 / IS1B</strain>
    </source>
</reference>
<dbReference type="Pfam" id="PF02518">
    <property type="entry name" value="HATPase_c"/>
    <property type="match status" value="2"/>
</dbReference>
<dbReference type="Gene3D" id="1.10.287.130">
    <property type="match status" value="1"/>
</dbReference>
<keyword evidence="5 12" id="KW-0418">Kinase</keyword>
<dbReference type="HOGENOM" id="CLU_297684_0_0_0"/>
<dbReference type="PROSITE" id="PS50109">
    <property type="entry name" value="HIS_KIN"/>
    <property type="match status" value="1"/>
</dbReference>
<dbReference type="SUPFAM" id="SSF55785">
    <property type="entry name" value="PYP-like sensor domain (PAS domain)"/>
    <property type="match status" value="3"/>
</dbReference>
<dbReference type="CDD" id="cd17546">
    <property type="entry name" value="REC_hyHK_CKI1_RcsC-like"/>
    <property type="match status" value="1"/>
</dbReference>
<gene>
    <name evidence="12" type="ordered locus">Isop_2913</name>
</gene>
<evidence type="ECO:0000256" key="2">
    <source>
        <dbReference type="ARBA" id="ARBA00012438"/>
    </source>
</evidence>
<accession>E8R248</accession>
<dbReference type="NCBIfam" id="TIGR00229">
    <property type="entry name" value="sensory_box"/>
    <property type="match status" value="3"/>
</dbReference>
<dbReference type="PROSITE" id="PS50110">
    <property type="entry name" value="RESPONSE_REGULATORY"/>
    <property type="match status" value="1"/>
</dbReference>
<dbReference type="PRINTS" id="PR00344">
    <property type="entry name" value="BCTRLSENSOR"/>
</dbReference>
<dbReference type="InterPro" id="IPR013655">
    <property type="entry name" value="PAS_fold_3"/>
</dbReference>
<proteinExistence type="predicted"/>
<dbReference type="SMART" id="SM00448">
    <property type="entry name" value="REC"/>
    <property type="match status" value="1"/>
</dbReference>
<dbReference type="InterPro" id="IPR001789">
    <property type="entry name" value="Sig_transdc_resp-reg_receiver"/>
</dbReference>
<evidence type="ECO:0000256" key="6">
    <source>
        <dbReference type="PROSITE-ProRule" id="PRU00169"/>
    </source>
</evidence>
<reference key="1">
    <citation type="submission" date="2010-11" db="EMBL/GenBank/DDBJ databases">
        <title>The complete sequence of chromosome of Isophaera pallida ATCC 43644.</title>
        <authorList>
            <consortium name="US DOE Joint Genome Institute (JGI-PGF)"/>
            <person name="Lucas S."/>
            <person name="Copeland A."/>
            <person name="Lapidus A."/>
            <person name="Bruce D."/>
            <person name="Goodwin L."/>
            <person name="Pitluck S."/>
            <person name="Kyrpides N."/>
            <person name="Mavromatis K."/>
            <person name="Pagani I."/>
            <person name="Ivanova N."/>
            <person name="Saunders E."/>
            <person name="Brettin T."/>
            <person name="Detter J.C."/>
            <person name="Han C."/>
            <person name="Tapia R."/>
            <person name="Land M."/>
            <person name="Hauser L."/>
            <person name="Markowitz V."/>
            <person name="Cheng J.-F."/>
            <person name="Hugenholtz P."/>
            <person name="Woyke T."/>
            <person name="Wu D."/>
            <person name="Eisen J.A."/>
        </authorList>
    </citation>
    <scope>NUCLEOTIDE SEQUENCE</scope>
    <source>
        <strain>ATCC 43644</strain>
    </source>
</reference>
<dbReference type="Proteomes" id="UP000008631">
    <property type="component" value="Chromosome"/>
</dbReference>
<dbReference type="SMART" id="SM00086">
    <property type="entry name" value="PAC"/>
    <property type="match status" value="3"/>
</dbReference>
<dbReference type="KEGG" id="ipa:Isop_2913"/>
<dbReference type="AlphaFoldDB" id="E8R248"/>
<sequence>MWGIIGKPVIRWWVVQVARWLLAPLILGAAGVAILASLGPGYGGETRVVFFLPLVWACAWRIGLGPAIVTTAVLMTAMFILIFLPRVEAGAATTADAVHLVFGTGLALVGASIIDQHRRTRFRLILSERDWDEQRHFKRLIDLCQARAVIGRDGTYLKVNAAYAALLDKTPEQLVGTAAAESIHPEDRHIIAEARDQLARTGQAVIEFRALDKNGQPTYHRALIISLHDWEDGEEEFFCIRSDITELRDAQSNLKRREAMLRVLEENIPGGALIQSEQIEGPSGLELHFKYIGTGFQRVLGYDPQILINNSAHLFNNLIHPDDQEQMWRAIQRSAQAWEPLDETVRVRAAWGQWRWIQVRSRPRREGDRVLRDGLILDVTEQIEANQARLETEQRFRQFMDQVPMGAWITDDHERFVFVNRYTARLYGVEDPESLVGRRTSDIAPLEIAAEWKVVSDQVRREGRVIQQVGRGRQPDGTIFKGLVLKFPLTDAQGRTDNLVGGVGIDLTELKRTQAILERSRWASEQAMRARSDHLAQLSHEIRTPLTAILGNVDRLVESDIPRDEAERARQTLIRSGRHLSHLLANVLDFAKIEAGGLDIHWSDANPHAIVADVVMLTSHAAMEKGIRLAHLVEETVPETIRTDPLRVQQIVTNLVTNAIKYTPPGGEVTLRVIHRVAVSDPDTTESEHLGHPPETETVFASFSTSIPSSRWETTTSEDSGAEPTVERGWVVVQVRDTGVGIAADQLPRVFEPFSQVAAERGSGTAPVGYGLGLHIARTLAHQLDGFIQVRSAPGRGSLFELWLPVSCHHQSPSLQAVSSPTTDPIVLPTSSHYTDSPVQENCPNIIVNDHALKSPSATLSREEDQADAPRILIAEDNDDVREILGYYVRRILPNVTITFAENGRTAWELLKRGRDGPSTFALALLDLQMPEMNGDEVARHVRCWEARFEDSTSDHHGSAHLAMIALTANARDEQRLQCLQAGFDDYLTKPITMTRLREAIQRVMPSLTQA</sequence>
<dbReference type="SUPFAM" id="SSF55874">
    <property type="entry name" value="ATPase domain of HSP90 chaperone/DNA topoisomerase II/histidine kinase"/>
    <property type="match status" value="1"/>
</dbReference>
<dbReference type="InterPro" id="IPR000014">
    <property type="entry name" value="PAS"/>
</dbReference>
<dbReference type="CDD" id="cd00082">
    <property type="entry name" value="HisKA"/>
    <property type="match status" value="1"/>
</dbReference>
<evidence type="ECO:0000259" key="10">
    <source>
        <dbReference type="PROSITE" id="PS50112"/>
    </source>
</evidence>
<dbReference type="SMART" id="SM00091">
    <property type="entry name" value="PAS"/>
    <property type="match status" value="3"/>
</dbReference>
<dbReference type="STRING" id="575540.Isop_2913"/>
<keyword evidence="3 6" id="KW-0597">Phosphoprotein</keyword>
<dbReference type="SMART" id="SM00388">
    <property type="entry name" value="HisKA"/>
    <property type="match status" value="1"/>
</dbReference>
<dbReference type="PANTHER" id="PTHR43047">
    <property type="entry name" value="TWO-COMPONENT HISTIDINE PROTEIN KINASE"/>
    <property type="match status" value="1"/>
</dbReference>
<feature type="transmembrane region" description="Helical" evidence="7">
    <location>
        <begin position="96"/>
        <end position="114"/>
    </location>
</feature>
<evidence type="ECO:0000313" key="13">
    <source>
        <dbReference type="Proteomes" id="UP000008631"/>
    </source>
</evidence>
<evidence type="ECO:0000256" key="3">
    <source>
        <dbReference type="ARBA" id="ARBA00022553"/>
    </source>
</evidence>
<dbReference type="InterPro" id="IPR011006">
    <property type="entry name" value="CheY-like_superfamily"/>
</dbReference>
<dbReference type="InterPro" id="IPR005467">
    <property type="entry name" value="His_kinase_dom"/>
</dbReference>
<feature type="domain" description="PAS" evidence="10">
    <location>
        <begin position="392"/>
        <end position="433"/>
    </location>
</feature>
<dbReference type="eggNOG" id="COG0784">
    <property type="taxonomic scope" value="Bacteria"/>
</dbReference>
<keyword evidence="7" id="KW-0812">Transmembrane</keyword>
<dbReference type="Pfam" id="PF00512">
    <property type="entry name" value="HisKA"/>
    <property type="match status" value="1"/>
</dbReference>
<dbReference type="PROSITE" id="PS50112">
    <property type="entry name" value="PAS"/>
    <property type="match status" value="3"/>
</dbReference>
<dbReference type="eggNOG" id="COG2205">
    <property type="taxonomic scope" value="Bacteria"/>
</dbReference>
<feature type="domain" description="PAS" evidence="10">
    <location>
        <begin position="133"/>
        <end position="202"/>
    </location>
</feature>
<dbReference type="FunCoup" id="E8R248">
    <property type="interactions" value="125"/>
</dbReference>
<evidence type="ECO:0000256" key="7">
    <source>
        <dbReference type="SAM" id="Phobius"/>
    </source>
</evidence>
<dbReference type="EC" id="2.7.13.3" evidence="2"/>
<dbReference type="InterPro" id="IPR004358">
    <property type="entry name" value="Sig_transdc_His_kin-like_C"/>
</dbReference>
<dbReference type="Gene3D" id="3.30.565.10">
    <property type="entry name" value="Histidine kinase-like ATPase, C-terminal domain"/>
    <property type="match status" value="1"/>
</dbReference>
<dbReference type="SUPFAM" id="SSF47384">
    <property type="entry name" value="Homodimeric domain of signal transducing histidine kinase"/>
    <property type="match status" value="1"/>
</dbReference>
<dbReference type="InterPro" id="IPR036097">
    <property type="entry name" value="HisK_dim/P_sf"/>
</dbReference>
<dbReference type="CDD" id="cd00130">
    <property type="entry name" value="PAS"/>
    <property type="match status" value="3"/>
</dbReference>
<dbReference type="EMBL" id="CP002353">
    <property type="protein sequence ID" value="ADV63478.1"/>
    <property type="molecule type" value="Genomic_DNA"/>
</dbReference>
<keyword evidence="7" id="KW-1133">Transmembrane helix</keyword>
<dbReference type="InterPro" id="IPR013656">
    <property type="entry name" value="PAS_4"/>
</dbReference>
<dbReference type="InterPro" id="IPR001610">
    <property type="entry name" value="PAC"/>
</dbReference>